<keyword evidence="4" id="KW-1185">Reference proteome</keyword>
<reference evidence="3 4" key="1">
    <citation type="journal article" date="2015" name="Genome Announc.">
        <title>Complete Genome Sequencing of Protease-Producing Novel Arthrobacter sp. Strain IHBB 11108 Using PacBio Single-Molecule Real-Time Sequencing Technology.</title>
        <authorList>
            <person name="Kiran S."/>
            <person name="Swarnkar M.K."/>
            <person name="Pal M."/>
            <person name="Thakur R."/>
            <person name="Tewari R."/>
            <person name="Singh A.K."/>
            <person name="Gulati A."/>
        </authorList>
    </citation>
    <scope>NUCLEOTIDE SEQUENCE [LARGE SCALE GENOMIC DNA]</scope>
    <source>
        <strain evidence="3 4">IHBB 11108</strain>
    </source>
</reference>
<dbReference type="RefSeq" id="WP_045075847.1">
    <property type="nucleotide sequence ID" value="NZ_CP011005.1"/>
</dbReference>
<keyword evidence="2" id="KW-1133">Transmembrane helix</keyword>
<name>A0A0D4C0G6_9MICC</name>
<keyword evidence="2" id="KW-0812">Transmembrane</keyword>
<keyword evidence="2" id="KW-0472">Membrane</keyword>
<sequence length="118" mass="11984">MKKRIGTTAGPLIYGIVLLALGPAAFVIGVLGSMSANTSSYSGAADGWRFLALLGALAALAGVGCLCYGVWKAGRKLDALYTQAFGSESADQKTEVPGRPGAAQDGSSQHDGPENPAR</sequence>
<evidence type="ECO:0000313" key="4">
    <source>
        <dbReference type="Proteomes" id="UP000061839"/>
    </source>
</evidence>
<evidence type="ECO:0000256" key="2">
    <source>
        <dbReference type="SAM" id="Phobius"/>
    </source>
</evidence>
<dbReference type="PATRIC" id="fig|1618207.4.peg.2464"/>
<proteinExistence type="predicted"/>
<evidence type="ECO:0000313" key="3">
    <source>
        <dbReference type="EMBL" id="AJT42068.1"/>
    </source>
</evidence>
<dbReference type="HOGENOM" id="CLU_2068240_0_0_11"/>
<feature type="region of interest" description="Disordered" evidence="1">
    <location>
        <begin position="87"/>
        <end position="118"/>
    </location>
</feature>
<dbReference type="KEGG" id="ari:UM93_12145"/>
<dbReference type="EMBL" id="CP011005">
    <property type="protein sequence ID" value="AJT42068.1"/>
    <property type="molecule type" value="Genomic_DNA"/>
</dbReference>
<dbReference type="Proteomes" id="UP000061839">
    <property type="component" value="Chromosome"/>
</dbReference>
<dbReference type="AlphaFoldDB" id="A0A0D4C0G6"/>
<protein>
    <submittedName>
        <fullName evidence="3">Uncharacterized protein</fullName>
    </submittedName>
</protein>
<feature type="transmembrane region" description="Helical" evidence="2">
    <location>
        <begin position="48"/>
        <end position="71"/>
    </location>
</feature>
<feature type="transmembrane region" description="Helical" evidence="2">
    <location>
        <begin position="12"/>
        <end position="36"/>
    </location>
</feature>
<accession>A0A0D4C0G6</accession>
<evidence type="ECO:0000256" key="1">
    <source>
        <dbReference type="SAM" id="MobiDB-lite"/>
    </source>
</evidence>
<organism evidence="3 4">
    <name type="scientific">Psychromicrobium lacuslunae</name>
    <dbReference type="NCBI Taxonomy" id="1618207"/>
    <lineage>
        <taxon>Bacteria</taxon>
        <taxon>Bacillati</taxon>
        <taxon>Actinomycetota</taxon>
        <taxon>Actinomycetes</taxon>
        <taxon>Micrococcales</taxon>
        <taxon>Micrococcaceae</taxon>
        <taxon>Psychromicrobium</taxon>
    </lineage>
</organism>
<gene>
    <name evidence="3" type="ORF">UM93_12145</name>
</gene>